<dbReference type="GO" id="GO:1900376">
    <property type="term" value="P:regulation of secondary metabolite biosynthetic process"/>
    <property type="evidence" value="ECO:0007669"/>
    <property type="project" value="TreeGrafter"/>
</dbReference>
<protein>
    <recommendedName>
        <fullName evidence="4">Ferric uptake regulation protein</fullName>
    </recommendedName>
</protein>
<dbReference type="GO" id="GO:0000976">
    <property type="term" value="F:transcription cis-regulatory region binding"/>
    <property type="evidence" value="ECO:0007669"/>
    <property type="project" value="TreeGrafter"/>
</dbReference>
<dbReference type="AlphaFoldDB" id="A0A6J4L456"/>
<dbReference type="SUPFAM" id="SSF46785">
    <property type="entry name" value="Winged helix' DNA-binding domain"/>
    <property type="match status" value="1"/>
</dbReference>
<dbReference type="GO" id="GO:0005829">
    <property type="term" value="C:cytosol"/>
    <property type="evidence" value="ECO:0007669"/>
    <property type="project" value="TreeGrafter"/>
</dbReference>
<evidence type="ECO:0000256" key="5">
    <source>
        <dbReference type="ARBA" id="ARBA00022490"/>
    </source>
</evidence>
<dbReference type="PANTHER" id="PTHR33202">
    <property type="entry name" value="ZINC UPTAKE REGULATION PROTEIN"/>
    <property type="match status" value="1"/>
</dbReference>
<evidence type="ECO:0000256" key="1">
    <source>
        <dbReference type="ARBA" id="ARBA00004496"/>
    </source>
</evidence>
<feature type="binding site" evidence="12">
    <location>
        <position position="142"/>
    </location>
    <ligand>
        <name>Zn(2+)</name>
        <dbReference type="ChEBI" id="CHEBI:29105"/>
    </ligand>
</feature>
<dbReference type="CDD" id="cd07153">
    <property type="entry name" value="Fur_like"/>
    <property type="match status" value="1"/>
</dbReference>
<feature type="binding site" evidence="12">
    <location>
        <position position="102"/>
    </location>
    <ligand>
        <name>Zn(2+)</name>
        <dbReference type="ChEBI" id="CHEBI:29105"/>
    </ligand>
</feature>
<dbReference type="InterPro" id="IPR043135">
    <property type="entry name" value="Fur_C"/>
</dbReference>
<keyword evidence="13" id="KW-0408">Iron</keyword>
<evidence type="ECO:0000256" key="12">
    <source>
        <dbReference type="PIRSR" id="PIRSR602481-1"/>
    </source>
</evidence>
<organism evidence="14">
    <name type="scientific">uncultured Gemmatimonadaceae bacterium</name>
    <dbReference type="NCBI Taxonomy" id="246130"/>
    <lineage>
        <taxon>Bacteria</taxon>
        <taxon>Pseudomonadati</taxon>
        <taxon>Gemmatimonadota</taxon>
        <taxon>Gemmatimonadia</taxon>
        <taxon>Gemmatimonadales</taxon>
        <taxon>Gemmatimonadaceae</taxon>
        <taxon>environmental samples</taxon>
    </lineage>
</organism>
<dbReference type="GO" id="GO:0003700">
    <property type="term" value="F:DNA-binding transcription factor activity"/>
    <property type="evidence" value="ECO:0007669"/>
    <property type="project" value="InterPro"/>
</dbReference>
<evidence type="ECO:0000256" key="2">
    <source>
        <dbReference type="ARBA" id="ARBA00007957"/>
    </source>
</evidence>
<keyword evidence="10" id="KW-0238">DNA-binding</keyword>
<proteinExistence type="inferred from homology"/>
<keyword evidence="11" id="KW-0804">Transcription</keyword>
<comment type="subcellular location">
    <subcellularLocation>
        <location evidence="1">Cytoplasm</location>
    </subcellularLocation>
</comment>
<dbReference type="GO" id="GO:0008270">
    <property type="term" value="F:zinc ion binding"/>
    <property type="evidence" value="ECO:0007669"/>
    <property type="project" value="TreeGrafter"/>
</dbReference>
<feature type="binding site" evidence="13">
    <location>
        <position position="131"/>
    </location>
    <ligand>
        <name>Fe cation</name>
        <dbReference type="ChEBI" id="CHEBI:24875"/>
    </ligand>
</feature>
<dbReference type="InterPro" id="IPR036390">
    <property type="entry name" value="WH_DNA-bd_sf"/>
</dbReference>
<evidence type="ECO:0000313" key="14">
    <source>
        <dbReference type="EMBL" id="CAA9323451.1"/>
    </source>
</evidence>
<evidence type="ECO:0000256" key="9">
    <source>
        <dbReference type="ARBA" id="ARBA00023015"/>
    </source>
</evidence>
<evidence type="ECO:0000256" key="10">
    <source>
        <dbReference type="ARBA" id="ARBA00023125"/>
    </source>
</evidence>
<sequence>MARDEVIEAFRNYLRDHNLPVTAQRVAIAAVVLGAEGHLSAEEVAHDLAERGAPAGTATVYRTLELLVRSGLAVERDFGEGFKRYEPARGVPHHEHLLCTVCGRVTEFRDERLDRMTTLTAESHGYARERHRLVIYGVCGECQRGI</sequence>
<reference evidence="14" key="1">
    <citation type="submission" date="2020-02" db="EMBL/GenBank/DDBJ databases">
        <authorList>
            <person name="Meier V. D."/>
        </authorList>
    </citation>
    <scope>NUCLEOTIDE SEQUENCE</scope>
    <source>
        <strain evidence="14">AVDCRST_MAG40</strain>
    </source>
</reference>
<comment type="similarity">
    <text evidence="2">Belongs to the Fur family.</text>
</comment>
<evidence type="ECO:0000256" key="6">
    <source>
        <dbReference type="ARBA" id="ARBA00022491"/>
    </source>
</evidence>
<dbReference type="PANTHER" id="PTHR33202:SF2">
    <property type="entry name" value="FERRIC UPTAKE REGULATION PROTEIN"/>
    <property type="match status" value="1"/>
</dbReference>
<comment type="cofactor">
    <cofactor evidence="13">
        <name>Mn(2+)</name>
        <dbReference type="ChEBI" id="CHEBI:29035"/>
    </cofactor>
    <cofactor evidence="13">
        <name>Fe(2+)</name>
        <dbReference type="ChEBI" id="CHEBI:29033"/>
    </cofactor>
    <text evidence="13">Binds 1 Mn(2+) or Fe(2+) ion per subunit.</text>
</comment>
<feature type="binding site" evidence="13">
    <location>
        <position position="93"/>
    </location>
    <ligand>
        <name>Fe cation</name>
        <dbReference type="ChEBI" id="CHEBI:24875"/>
    </ligand>
</feature>
<dbReference type="InterPro" id="IPR036388">
    <property type="entry name" value="WH-like_DNA-bd_sf"/>
</dbReference>
<feature type="binding site" evidence="12">
    <location>
        <position position="139"/>
    </location>
    <ligand>
        <name>Zn(2+)</name>
        <dbReference type="ChEBI" id="CHEBI:29105"/>
    </ligand>
</feature>
<name>A0A6J4L456_9BACT</name>
<evidence type="ECO:0000256" key="8">
    <source>
        <dbReference type="ARBA" id="ARBA00022833"/>
    </source>
</evidence>
<keyword evidence="8 12" id="KW-0862">Zinc</keyword>
<keyword evidence="6" id="KW-0678">Repressor</keyword>
<evidence type="ECO:0000256" key="4">
    <source>
        <dbReference type="ARBA" id="ARBA00020910"/>
    </source>
</evidence>
<comment type="subunit">
    <text evidence="3">Homodimer.</text>
</comment>
<keyword evidence="9" id="KW-0805">Transcription regulation</keyword>
<evidence type="ECO:0000256" key="13">
    <source>
        <dbReference type="PIRSR" id="PIRSR602481-2"/>
    </source>
</evidence>
<keyword evidence="5" id="KW-0963">Cytoplasm</keyword>
<dbReference type="Gene3D" id="1.10.10.10">
    <property type="entry name" value="Winged helix-like DNA-binding domain superfamily/Winged helix DNA-binding domain"/>
    <property type="match status" value="1"/>
</dbReference>
<accession>A0A6J4L456</accession>
<dbReference type="EMBL" id="CADCTX010000494">
    <property type="protein sequence ID" value="CAA9323451.1"/>
    <property type="molecule type" value="Genomic_DNA"/>
</dbReference>
<dbReference type="InterPro" id="IPR002481">
    <property type="entry name" value="FUR"/>
</dbReference>
<evidence type="ECO:0000256" key="3">
    <source>
        <dbReference type="ARBA" id="ARBA00011738"/>
    </source>
</evidence>
<dbReference type="Pfam" id="PF01475">
    <property type="entry name" value="FUR"/>
    <property type="match status" value="1"/>
</dbReference>
<evidence type="ECO:0000256" key="11">
    <source>
        <dbReference type="ARBA" id="ARBA00023163"/>
    </source>
</evidence>
<keyword evidence="7 12" id="KW-0479">Metal-binding</keyword>
<gene>
    <name evidence="14" type="ORF">AVDCRST_MAG40-1573</name>
</gene>
<feature type="binding site" evidence="12">
    <location>
        <position position="99"/>
    </location>
    <ligand>
        <name>Zn(2+)</name>
        <dbReference type="ChEBI" id="CHEBI:29105"/>
    </ligand>
</feature>
<comment type="cofactor">
    <cofactor evidence="12">
        <name>Zn(2+)</name>
        <dbReference type="ChEBI" id="CHEBI:29105"/>
    </cofactor>
    <text evidence="12">Binds 1 zinc ion per subunit.</text>
</comment>
<dbReference type="Gene3D" id="3.30.1490.190">
    <property type="match status" value="1"/>
</dbReference>
<evidence type="ECO:0000256" key="7">
    <source>
        <dbReference type="ARBA" id="ARBA00022723"/>
    </source>
</evidence>
<dbReference type="GO" id="GO:0045892">
    <property type="term" value="P:negative regulation of DNA-templated transcription"/>
    <property type="evidence" value="ECO:0007669"/>
    <property type="project" value="TreeGrafter"/>
</dbReference>